<proteinExistence type="predicted"/>
<evidence type="ECO:0000313" key="1">
    <source>
        <dbReference type="EMBL" id="SMG14882.1"/>
    </source>
</evidence>
<dbReference type="PANTHER" id="PTHR43267:SF1">
    <property type="entry name" value="TRNA THREONYLCARBAMOYLADENOSINE DEHYDRATASE"/>
    <property type="match status" value="1"/>
</dbReference>
<dbReference type="InterPro" id="IPR035985">
    <property type="entry name" value="Ubiquitin-activating_enz"/>
</dbReference>
<gene>
    <name evidence="1" type="ORF">SAMN05660862_0900</name>
</gene>
<dbReference type="SUPFAM" id="SSF69572">
    <property type="entry name" value="Activating enzymes of the ubiquitin-like proteins"/>
    <property type="match status" value="1"/>
</dbReference>
<dbReference type="Proteomes" id="UP000192980">
    <property type="component" value="Unassembled WGS sequence"/>
</dbReference>
<dbReference type="EMBL" id="FXAU01000001">
    <property type="protein sequence ID" value="SMG14882.1"/>
    <property type="molecule type" value="Genomic_DNA"/>
</dbReference>
<dbReference type="AlphaFoldDB" id="A0A1X7IJS7"/>
<keyword evidence="2" id="KW-1185">Reference proteome</keyword>
<accession>A0A1X7IJS7</accession>
<sequence>MKDLSWLSRTEALTGRDALEKLANSHVMVLGLGGVGSFAAEFICRAGVGKMTIIDGDTVDPSNRNRQLPALSTNHGVAKAEIMRERLLAINPELELTVIQDFIIPEKIPGLLDLQPNYCVEAIDSITPKLFFIRLALDAGIPFVSSMGAGGKVDPTKIRIADIGESYNCKLAQHIRKKLRKHGIRNGVKVAFSTELPDKNSLLYTDGSNFKKSAYGTMSYLPAAFGGAIASVAIRELMGTPVK</sequence>
<reference evidence="1 2" key="1">
    <citation type="submission" date="2017-04" db="EMBL/GenBank/DDBJ databases">
        <authorList>
            <person name="Afonso C.L."/>
            <person name="Miller P.J."/>
            <person name="Scott M.A."/>
            <person name="Spackman E."/>
            <person name="Goraichik I."/>
            <person name="Dimitrov K.M."/>
            <person name="Suarez D.L."/>
            <person name="Swayne D.E."/>
        </authorList>
    </citation>
    <scope>NUCLEOTIDE SEQUENCE [LARGE SCALE GENOMIC DNA]</scope>
    <source>
        <strain evidence="1 2">DSM 22418</strain>
    </source>
</reference>
<organism evidence="1 2">
    <name type="scientific">Sphingobacterium psychroaquaticum</name>
    <dbReference type="NCBI Taxonomy" id="561061"/>
    <lineage>
        <taxon>Bacteria</taxon>
        <taxon>Pseudomonadati</taxon>
        <taxon>Bacteroidota</taxon>
        <taxon>Sphingobacteriia</taxon>
        <taxon>Sphingobacteriales</taxon>
        <taxon>Sphingobacteriaceae</taxon>
        <taxon>Sphingobacterium</taxon>
    </lineage>
</organism>
<dbReference type="InterPro" id="IPR000594">
    <property type="entry name" value="ThiF_NAD_FAD-bd"/>
</dbReference>
<dbReference type="RefSeq" id="WP_085471725.1">
    <property type="nucleotide sequence ID" value="NZ_CP038029.1"/>
</dbReference>
<dbReference type="STRING" id="561061.SAMN05660862_0900"/>
<dbReference type="Gene3D" id="3.40.50.720">
    <property type="entry name" value="NAD(P)-binding Rossmann-like Domain"/>
    <property type="match status" value="1"/>
</dbReference>
<dbReference type="Pfam" id="PF00899">
    <property type="entry name" value="ThiF"/>
    <property type="match status" value="1"/>
</dbReference>
<protein>
    <submittedName>
        <fullName evidence="1">tRNA A37 threonylcarbamoyladenosine dehydratase</fullName>
    </submittedName>
</protein>
<dbReference type="InterPro" id="IPR045886">
    <property type="entry name" value="ThiF/MoeB/HesA"/>
</dbReference>
<dbReference type="OrthoDB" id="9804150at2"/>
<name>A0A1X7IJS7_9SPHI</name>
<dbReference type="GO" id="GO:0061504">
    <property type="term" value="P:cyclic threonylcarbamoyladenosine biosynthetic process"/>
    <property type="evidence" value="ECO:0007669"/>
    <property type="project" value="TreeGrafter"/>
</dbReference>
<evidence type="ECO:0000313" key="2">
    <source>
        <dbReference type="Proteomes" id="UP000192980"/>
    </source>
</evidence>
<dbReference type="PANTHER" id="PTHR43267">
    <property type="entry name" value="TRNA THREONYLCARBAMOYLADENOSINE DEHYDRATASE"/>
    <property type="match status" value="1"/>
</dbReference>
<dbReference type="GO" id="GO:0061503">
    <property type="term" value="F:tRNA threonylcarbamoyladenosine dehydratase"/>
    <property type="evidence" value="ECO:0007669"/>
    <property type="project" value="TreeGrafter"/>
</dbReference>
<dbReference type="CDD" id="cd00755">
    <property type="entry name" value="YgdL_like"/>
    <property type="match status" value="1"/>
</dbReference>
<dbReference type="GO" id="GO:0008641">
    <property type="term" value="F:ubiquitin-like modifier activating enzyme activity"/>
    <property type="evidence" value="ECO:0007669"/>
    <property type="project" value="InterPro"/>
</dbReference>